<name>A0ABU7BWK7_9TELE</name>
<dbReference type="Proteomes" id="UP001345963">
    <property type="component" value="Unassembled WGS sequence"/>
</dbReference>
<evidence type="ECO:0000313" key="2">
    <source>
        <dbReference type="Proteomes" id="UP001345963"/>
    </source>
</evidence>
<gene>
    <name evidence="1" type="ORF">ATANTOWER_002624</name>
</gene>
<protein>
    <submittedName>
        <fullName evidence="1">Uncharacterized protein</fullName>
    </submittedName>
</protein>
<keyword evidence="2" id="KW-1185">Reference proteome</keyword>
<sequence length="108" mass="12509">MVARWKKFWLEEIIFSCKLQGTHKSKGMEKPRSLWACIHISRFEELSDFFPRRSYGLSLTPTSYAAGASHNRAPLEMISFNSCDLSSPAEPQPTFLCPRTHIMHRLHE</sequence>
<organism evidence="1 2">
    <name type="scientific">Ataeniobius toweri</name>
    <dbReference type="NCBI Taxonomy" id="208326"/>
    <lineage>
        <taxon>Eukaryota</taxon>
        <taxon>Metazoa</taxon>
        <taxon>Chordata</taxon>
        <taxon>Craniata</taxon>
        <taxon>Vertebrata</taxon>
        <taxon>Euteleostomi</taxon>
        <taxon>Actinopterygii</taxon>
        <taxon>Neopterygii</taxon>
        <taxon>Teleostei</taxon>
        <taxon>Neoteleostei</taxon>
        <taxon>Acanthomorphata</taxon>
        <taxon>Ovalentaria</taxon>
        <taxon>Atherinomorphae</taxon>
        <taxon>Cyprinodontiformes</taxon>
        <taxon>Goodeidae</taxon>
        <taxon>Ataeniobius</taxon>
    </lineage>
</organism>
<dbReference type="EMBL" id="JAHUTI010070111">
    <property type="protein sequence ID" value="MED6254958.1"/>
    <property type="molecule type" value="Genomic_DNA"/>
</dbReference>
<evidence type="ECO:0000313" key="1">
    <source>
        <dbReference type="EMBL" id="MED6254958.1"/>
    </source>
</evidence>
<comment type="caution">
    <text evidence="1">The sequence shown here is derived from an EMBL/GenBank/DDBJ whole genome shotgun (WGS) entry which is preliminary data.</text>
</comment>
<reference evidence="1 2" key="1">
    <citation type="submission" date="2021-07" db="EMBL/GenBank/DDBJ databases">
        <authorList>
            <person name="Palmer J.M."/>
        </authorList>
    </citation>
    <scope>NUCLEOTIDE SEQUENCE [LARGE SCALE GENOMIC DNA]</scope>
    <source>
        <strain evidence="1 2">AT_MEX2019</strain>
        <tissue evidence="1">Muscle</tissue>
    </source>
</reference>
<accession>A0ABU7BWK7</accession>
<proteinExistence type="predicted"/>